<evidence type="ECO:0000256" key="2">
    <source>
        <dbReference type="ARBA" id="ARBA00022640"/>
    </source>
</evidence>
<evidence type="ECO:0000313" key="4">
    <source>
        <dbReference type="EMBL" id="GMH85421.1"/>
    </source>
</evidence>
<dbReference type="EMBL" id="BRXY01000303">
    <property type="protein sequence ID" value="GMH85421.1"/>
    <property type="molecule type" value="Genomic_DNA"/>
</dbReference>
<dbReference type="Pfam" id="PF04755">
    <property type="entry name" value="PAP_fibrillin"/>
    <property type="match status" value="1"/>
</dbReference>
<gene>
    <name evidence="4" type="ORF">TrST_g489</name>
</gene>
<dbReference type="GO" id="GO:0009536">
    <property type="term" value="C:plastid"/>
    <property type="evidence" value="ECO:0007669"/>
    <property type="project" value="UniProtKB-SubCell"/>
</dbReference>
<evidence type="ECO:0000256" key="1">
    <source>
        <dbReference type="ARBA" id="ARBA00004474"/>
    </source>
</evidence>
<organism evidence="4 5">
    <name type="scientific">Triparma strigata</name>
    <dbReference type="NCBI Taxonomy" id="1606541"/>
    <lineage>
        <taxon>Eukaryota</taxon>
        <taxon>Sar</taxon>
        <taxon>Stramenopiles</taxon>
        <taxon>Ochrophyta</taxon>
        <taxon>Bolidophyceae</taxon>
        <taxon>Parmales</taxon>
        <taxon>Triparmaceae</taxon>
        <taxon>Triparma</taxon>
    </lineage>
</organism>
<reference evidence="5" key="1">
    <citation type="journal article" date="2023" name="Commun. Biol.">
        <title>Genome analysis of Parmales, the sister group of diatoms, reveals the evolutionary specialization of diatoms from phago-mixotrophs to photoautotrophs.</title>
        <authorList>
            <person name="Ban H."/>
            <person name="Sato S."/>
            <person name="Yoshikawa S."/>
            <person name="Yamada K."/>
            <person name="Nakamura Y."/>
            <person name="Ichinomiya M."/>
            <person name="Sato N."/>
            <person name="Blanc-Mathieu R."/>
            <person name="Endo H."/>
            <person name="Kuwata A."/>
            <person name="Ogata H."/>
        </authorList>
    </citation>
    <scope>NUCLEOTIDE SEQUENCE [LARGE SCALE GENOMIC DNA]</scope>
    <source>
        <strain evidence="5">NIES 3701</strain>
    </source>
</reference>
<dbReference type="PANTHER" id="PTHR31906">
    <property type="entry name" value="PLASTID-LIPID-ASSOCIATED PROTEIN 4, CHLOROPLASTIC-RELATED"/>
    <property type="match status" value="1"/>
</dbReference>
<protein>
    <recommendedName>
        <fullName evidence="3">Plastid lipid-associated protein/fibrillin conserved domain-containing protein</fullName>
    </recommendedName>
</protein>
<comment type="subcellular location">
    <subcellularLocation>
        <location evidence="1">Plastid</location>
    </subcellularLocation>
</comment>
<dbReference type="InterPro" id="IPR039633">
    <property type="entry name" value="PAP"/>
</dbReference>
<evidence type="ECO:0000313" key="5">
    <source>
        <dbReference type="Proteomes" id="UP001165085"/>
    </source>
</evidence>
<dbReference type="OrthoDB" id="201321at2759"/>
<dbReference type="Proteomes" id="UP001165085">
    <property type="component" value="Unassembled WGS sequence"/>
</dbReference>
<sequence>MKSSLFALCASCDRGFGATTSQRSEVSSLLTSLSELSPTVNPSYGVDDNLPDAPLRGLWRLVYTSALDVLSLGASPISTVGAIYQDARELPTIMNVIDQQPRVQSLFPSNFPQTVLRSEVTTRASIRTDTRVGLEFKALGVAPVEVLGLDAKFVPPLKLNFPKLPDSFQEAGYFEILYLDEDLLVIEQGQGGSAAGVFAATRVDDIS</sequence>
<dbReference type="AlphaFoldDB" id="A0A9W7B754"/>
<comment type="caution">
    <text evidence="4">The sequence shown here is derived from an EMBL/GenBank/DDBJ whole genome shotgun (WGS) entry which is preliminary data.</text>
</comment>
<name>A0A9W7B754_9STRA</name>
<feature type="domain" description="Plastid lipid-associated protein/fibrillin conserved" evidence="3">
    <location>
        <begin position="2"/>
        <end position="193"/>
    </location>
</feature>
<evidence type="ECO:0000259" key="3">
    <source>
        <dbReference type="Pfam" id="PF04755"/>
    </source>
</evidence>
<keyword evidence="2" id="KW-0934">Plastid</keyword>
<dbReference type="InterPro" id="IPR006843">
    <property type="entry name" value="PAP/fibrillin_dom"/>
</dbReference>
<proteinExistence type="predicted"/>
<keyword evidence="5" id="KW-1185">Reference proteome</keyword>
<accession>A0A9W7B754</accession>